<dbReference type="Proteomes" id="UP000729701">
    <property type="component" value="Unassembled WGS sequence"/>
</dbReference>
<feature type="domain" description="OmpA-like" evidence="3">
    <location>
        <begin position="610"/>
        <end position="725"/>
    </location>
</feature>
<evidence type="ECO:0000259" key="2">
    <source>
        <dbReference type="PROSITE" id="PS50914"/>
    </source>
</evidence>
<dbReference type="Gene3D" id="3.30.1330.60">
    <property type="entry name" value="OmpA-like domain"/>
    <property type="match status" value="1"/>
</dbReference>
<dbReference type="InterPro" id="IPR006665">
    <property type="entry name" value="OmpA-like"/>
</dbReference>
<dbReference type="Gene3D" id="3.40.1520.20">
    <property type="match status" value="1"/>
</dbReference>
<dbReference type="Pfam" id="PF04972">
    <property type="entry name" value="BON"/>
    <property type="match status" value="1"/>
</dbReference>
<dbReference type="Pfam" id="PF00691">
    <property type="entry name" value="OmpA"/>
    <property type="match status" value="1"/>
</dbReference>
<protein>
    <submittedName>
        <fullName evidence="4">BON domain-containing protein</fullName>
    </submittedName>
</protein>
<evidence type="ECO:0000313" key="5">
    <source>
        <dbReference type="Proteomes" id="UP000729701"/>
    </source>
</evidence>
<comment type="caution">
    <text evidence="4">The sequence shown here is derived from an EMBL/GenBank/DDBJ whole genome shotgun (WGS) entry which is preliminary data.</text>
</comment>
<organism evidence="4 5">
    <name type="scientific">Cyanomargarita calcarea GSE-NOS-MK-12-04C</name>
    <dbReference type="NCBI Taxonomy" id="2839659"/>
    <lineage>
        <taxon>Bacteria</taxon>
        <taxon>Bacillati</taxon>
        <taxon>Cyanobacteriota</taxon>
        <taxon>Cyanophyceae</taxon>
        <taxon>Nostocales</taxon>
        <taxon>Cyanomargaritaceae</taxon>
        <taxon>Cyanomargarita</taxon>
    </lineage>
</organism>
<evidence type="ECO:0000313" key="4">
    <source>
        <dbReference type="EMBL" id="MBW4672166.1"/>
    </source>
</evidence>
<evidence type="ECO:0000256" key="1">
    <source>
        <dbReference type="PROSITE-ProRule" id="PRU00473"/>
    </source>
</evidence>
<feature type="domain" description="BON" evidence="2">
    <location>
        <begin position="546"/>
        <end position="614"/>
    </location>
</feature>
<name>A0A951QUV1_9CYAN</name>
<dbReference type="PROSITE" id="PS50914">
    <property type="entry name" value="BON"/>
    <property type="match status" value="2"/>
</dbReference>
<feature type="domain" description="BON" evidence="2">
    <location>
        <begin position="474"/>
        <end position="542"/>
    </location>
</feature>
<proteinExistence type="predicted"/>
<dbReference type="PROSITE" id="PS51123">
    <property type="entry name" value="OMPA_2"/>
    <property type="match status" value="1"/>
</dbReference>
<evidence type="ECO:0000259" key="3">
    <source>
        <dbReference type="PROSITE" id="PS51123"/>
    </source>
</evidence>
<dbReference type="InterPro" id="IPR007055">
    <property type="entry name" value="BON_dom"/>
</dbReference>
<accession>A0A951QUV1</accession>
<dbReference type="InterPro" id="IPR036737">
    <property type="entry name" value="OmpA-like_sf"/>
</dbReference>
<dbReference type="GO" id="GO:0016020">
    <property type="term" value="C:membrane"/>
    <property type="evidence" value="ECO:0007669"/>
    <property type="project" value="UniProtKB-UniRule"/>
</dbReference>
<keyword evidence="1" id="KW-0472">Membrane</keyword>
<dbReference type="EMBL" id="JAHHGZ010000065">
    <property type="protein sequence ID" value="MBW4672166.1"/>
    <property type="molecule type" value="Genomic_DNA"/>
</dbReference>
<dbReference type="AlphaFoldDB" id="A0A951QUV1"/>
<reference evidence="4" key="2">
    <citation type="journal article" date="2022" name="Microbiol. Resour. Announc.">
        <title>Metagenome Sequencing to Explore Phylogenomics of Terrestrial Cyanobacteria.</title>
        <authorList>
            <person name="Ward R.D."/>
            <person name="Stajich J.E."/>
            <person name="Johansen J.R."/>
            <person name="Huntemann M."/>
            <person name="Clum A."/>
            <person name="Foster B."/>
            <person name="Foster B."/>
            <person name="Roux S."/>
            <person name="Palaniappan K."/>
            <person name="Varghese N."/>
            <person name="Mukherjee S."/>
            <person name="Reddy T.B.K."/>
            <person name="Daum C."/>
            <person name="Copeland A."/>
            <person name="Chen I.A."/>
            <person name="Ivanova N.N."/>
            <person name="Kyrpides N.C."/>
            <person name="Shapiro N."/>
            <person name="Eloe-Fadrosh E.A."/>
            <person name="Pietrasiak N."/>
        </authorList>
    </citation>
    <scope>NUCLEOTIDE SEQUENCE</scope>
    <source>
        <strain evidence="4">GSE-NOS-MK-12-04C</strain>
    </source>
</reference>
<gene>
    <name evidence="4" type="ORF">KME60_33260</name>
</gene>
<dbReference type="SUPFAM" id="SSF103088">
    <property type="entry name" value="OmpA-like"/>
    <property type="match status" value="1"/>
</dbReference>
<sequence>MTQVENSISQSVELNQEEAIQIENLINVLVDLKIIDPSKNDQKADCLTQSTELPSLEPIQLKAYLESKWVYSQPISTSFETYEELEIFSEVNASVEEILDKPHSDNSEDSFAAFQKLQEMLVGPELAELNNVVANIQENFCKLEHQIYDPQELINLLLPSISELLRLKIVESKEEIAQVIAPILDRAILSRIEEDKTSMGTALASAVPIAITEQIRVAPEEISEAFAPTMGRAIKKQIEIEKDTVVDALYPIIGSTISKYMAETIRAINQQVEDTLSVKGITRKFRAKLQGVSEAELILKEALPFVVQAIFLIHKASGLVISEIQRSDAQRLESEMVAGMLTAIRSFANDCITQSGNVSELDAIDYGTSKIILEVAGYCYLAIVVQGEPSKEFIQEMRKNFGILVKDNGQLIEQFDGDPTTIPSQFDTTLKALIDEDSQGKKKKNQPSPLLLLSFTIISAIFIPWGIWQYHNGAIRSIENKTAIALASAPELSVYRLSAEVNKGKLKLTGRVPNQILRAKAEQITKAIAPKWSVENQIISVEVPADPVLSEAEVQRVTEVLNQMDGTQISSQYIAGKVSVEGTVNRIADVQTVQNAFEQIPGVNSISSALRIQPLRIEVRFYFEADSATLVPKDLENKVQQVKLFLVNRPMKHLKIFGYSYSNTNAIEAQKLALARAKAVQQALINQGIEPSRLQIVIRTNLPPGIDITQSEWLKRCVTLEVTDQ</sequence>
<reference evidence="4" key="1">
    <citation type="submission" date="2021-05" db="EMBL/GenBank/DDBJ databases">
        <authorList>
            <person name="Pietrasiak N."/>
            <person name="Ward R."/>
            <person name="Stajich J.E."/>
            <person name="Kurbessoian T."/>
        </authorList>
    </citation>
    <scope>NUCLEOTIDE SEQUENCE</scope>
    <source>
        <strain evidence="4">GSE-NOS-MK-12-04C</strain>
    </source>
</reference>